<dbReference type="AlphaFoldDB" id="A0A0F8Y9Q3"/>
<evidence type="ECO:0008006" key="4">
    <source>
        <dbReference type="Google" id="ProtNLM"/>
    </source>
</evidence>
<keyword evidence="1" id="KW-0175">Coiled coil</keyword>
<proteinExistence type="predicted"/>
<dbReference type="PANTHER" id="PTHR33619">
    <property type="entry name" value="POLYSACCHARIDE EXPORT PROTEIN GFCE-RELATED"/>
    <property type="match status" value="1"/>
</dbReference>
<reference evidence="3" key="1">
    <citation type="journal article" date="2015" name="Nature">
        <title>Complex archaea that bridge the gap between prokaryotes and eukaryotes.</title>
        <authorList>
            <person name="Spang A."/>
            <person name="Saw J.H."/>
            <person name="Jorgensen S.L."/>
            <person name="Zaremba-Niedzwiedzka K."/>
            <person name="Martijn J."/>
            <person name="Lind A.E."/>
            <person name="van Eijk R."/>
            <person name="Schleper C."/>
            <person name="Guy L."/>
            <person name="Ettema T.J."/>
        </authorList>
    </citation>
    <scope>NUCLEOTIDE SEQUENCE</scope>
</reference>
<dbReference type="PANTHER" id="PTHR33619:SF3">
    <property type="entry name" value="POLYSACCHARIDE EXPORT PROTEIN GFCE-RELATED"/>
    <property type="match status" value="1"/>
</dbReference>
<feature type="region of interest" description="Disordered" evidence="2">
    <location>
        <begin position="88"/>
        <end position="125"/>
    </location>
</feature>
<gene>
    <name evidence="3" type="ORF">LCGC14_3121020</name>
</gene>
<evidence type="ECO:0000256" key="2">
    <source>
        <dbReference type="SAM" id="MobiDB-lite"/>
    </source>
</evidence>
<evidence type="ECO:0000313" key="3">
    <source>
        <dbReference type="EMBL" id="KKK50839.1"/>
    </source>
</evidence>
<dbReference type="InterPro" id="IPR049712">
    <property type="entry name" value="Poly_export"/>
</dbReference>
<organism evidence="3">
    <name type="scientific">marine sediment metagenome</name>
    <dbReference type="NCBI Taxonomy" id="412755"/>
    <lineage>
        <taxon>unclassified sequences</taxon>
        <taxon>metagenomes</taxon>
        <taxon>ecological metagenomes</taxon>
    </lineage>
</organism>
<dbReference type="EMBL" id="LAZR01067817">
    <property type="protein sequence ID" value="KKK50839.1"/>
    <property type="molecule type" value="Genomic_DNA"/>
</dbReference>
<sequence>MAATETENQAARREIAEALEGAERAIESAGITRGMFRKLHVTVSMEQRCMNEVLFIGAVEEPGIHELPRNNSSLVVGLATAVLTEEASGEIEIRRRPSHRGPPGSPPMPGMAGRDGANPDGTELASYVVPEPETNAAPTIIRVNLAKAAAEGNGDIGRYLQDGDEVIVFKRVPKPVYVTGLVRKPGEYELSANKDMYLLDLMALAGERSIPLADKVMIIRRIPGEATPIRIKVSIREAQADDASNVLLMQGDNVHFADTPATVVMRTLTDVLRIGVGSSIPFF</sequence>
<dbReference type="GO" id="GO:0015159">
    <property type="term" value="F:polysaccharide transmembrane transporter activity"/>
    <property type="evidence" value="ECO:0007669"/>
    <property type="project" value="InterPro"/>
</dbReference>
<protein>
    <recommendedName>
        <fullName evidence="4">Soluble ligand binding domain-containing protein</fullName>
    </recommendedName>
</protein>
<accession>A0A0F8Y9Q3</accession>
<evidence type="ECO:0000256" key="1">
    <source>
        <dbReference type="SAM" id="Coils"/>
    </source>
</evidence>
<name>A0A0F8Y9Q3_9ZZZZ</name>
<comment type="caution">
    <text evidence="3">The sequence shown here is derived from an EMBL/GenBank/DDBJ whole genome shotgun (WGS) entry which is preliminary data.</text>
</comment>
<feature type="coiled-coil region" evidence="1">
    <location>
        <begin position="1"/>
        <end position="28"/>
    </location>
</feature>
<dbReference type="Gene3D" id="3.10.560.10">
    <property type="entry name" value="Outer membrane lipoprotein wza domain like"/>
    <property type="match status" value="1"/>
</dbReference>